<gene>
    <name evidence="2" type="ORF">PL8927_730033</name>
</gene>
<evidence type="ECO:0000313" key="3">
    <source>
        <dbReference type="Proteomes" id="UP000184550"/>
    </source>
</evidence>
<protein>
    <submittedName>
        <fullName evidence="2">Uncharacterized protein</fullName>
    </submittedName>
</protein>
<evidence type="ECO:0000256" key="1">
    <source>
        <dbReference type="SAM" id="Phobius"/>
    </source>
</evidence>
<feature type="transmembrane region" description="Helical" evidence="1">
    <location>
        <begin position="15"/>
        <end position="36"/>
    </location>
</feature>
<accession>A0A7Z9BTB7</accession>
<organism evidence="2 3">
    <name type="scientific">Planktothrix serta PCC 8927</name>
    <dbReference type="NCBI Taxonomy" id="671068"/>
    <lineage>
        <taxon>Bacteria</taxon>
        <taxon>Bacillati</taxon>
        <taxon>Cyanobacteriota</taxon>
        <taxon>Cyanophyceae</taxon>
        <taxon>Oscillatoriophycideae</taxon>
        <taxon>Oscillatoriales</taxon>
        <taxon>Microcoleaceae</taxon>
        <taxon>Planktothrix</taxon>
    </lineage>
</organism>
<keyword evidence="1" id="KW-1133">Transmembrane helix</keyword>
<keyword evidence="3" id="KW-1185">Reference proteome</keyword>
<keyword evidence="1" id="KW-0472">Membrane</keyword>
<name>A0A7Z9BTB7_9CYAN</name>
<comment type="caution">
    <text evidence="2">The sequence shown here is derived from an EMBL/GenBank/DDBJ whole genome shotgun (WGS) entry which is preliminary data.</text>
</comment>
<sequence length="46" mass="5264">MASLQGFPVGDAQSFFVSIEMEFALLPAMSFFRLGYTRLFIPFRIN</sequence>
<proteinExistence type="predicted"/>
<evidence type="ECO:0000313" key="2">
    <source>
        <dbReference type="EMBL" id="VXD22160.1"/>
    </source>
</evidence>
<reference evidence="2" key="1">
    <citation type="submission" date="2019-10" db="EMBL/GenBank/DDBJ databases">
        <authorList>
            <consortium name="Genoscope - CEA"/>
            <person name="William W."/>
        </authorList>
    </citation>
    <scope>NUCLEOTIDE SEQUENCE [LARGE SCALE GENOMIC DNA]</scope>
    <source>
        <strain evidence="2">BBR_PRJEB10992</strain>
    </source>
</reference>
<dbReference type="Proteomes" id="UP000184550">
    <property type="component" value="Unassembled WGS sequence"/>
</dbReference>
<dbReference type="EMBL" id="CZCU02000150">
    <property type="protein sequence ID" value="VXD22160.1"/>
    <property type="molecule type" value="Genomic_DNA"/>
</dbReference>
<dbReference type="AlphaFoldDB" id="A0A7Z9BTB7"/>
<keyword evidence="1" id="KW-0812">Transmembrane</keyword>